<dbReference type="Gene3D" id="2.40.128.110">
    <property type="entry name" value="Lipid/polyisoprenoid-binding, YceI-like"/>
    <property type="match status" value="1"/>
</dbReference>
<dbReference type="SMART" id="SM00867">
    <property type="entry name" value="YceI"/>
    <property type="match status" value="1"/>
</dbReference>
<accession>Q7VHG5</accession>
<keyword evidence="3" id="KW-1185">Reference proteome</keyword>
<dbReference type="SUPFAM" id="SSF101874">
    <property type="entry name" value="YceI-like"/>
    <property type="match status" value="1"/>
</dbReference>
<evidence type="ECO:0000313" key="3">
    <source>
        <dbReference type="Proteomes" id="UP000002495"/>
    </source>
</evidence>
<dbReference type="Proteomes" id="UP000002495">
    <property type="component" value="Chromosome"/>
</dbReference>
<organism evidence="2 3">
    <name type="scientific">Helicobacter hepaticus (strain ATCC 51449 / 3B1)</name>
    <dbReference type="NCBI Taxonomy" id="235279"/>
    <lineage>
        <taxon>Bacteria</taxon>
        <taxon>Pseudomonadati</taxon>
        <taxon>Campylobacterota</taxon>
        <taxon>Epsilonproteobacteria</taxon>
        <taxon>Campylobacterales</taxon>
        <taxon>Helicobacteraceae</taxon>
        <taxon>Helicobacter</taxon>
    </lineage>
</organism>
<dbReference type="STRING" id="235279.HH_1002"/>
<dbReference type="InterPro" id="IPR007372">
    <property type="entry name" value="Lipid/polyisoprenoid-bd_YceI"/>
</dbReference>
<feature type="domain" description="Lipid/polyisoprenoid-binding YceI-like" evidence="1">
    <location>
        <begin position="16"/>
        <end position="175"/>
    </location>
</feature>
<dbReference type="AlphaFoldDB" id="Q7VHG5"/>
<dbReference type="eggNOG" id="COG2353">
    <property type="taxonomic scope" value="Bacteria"/>
</dbReference>
<evidence type="ECO:0000259" key="1">
    <source>
        <dbReference type="SMART" id="SM00867"/>
    </source>
</evidence>
<protein>
    <recommendedName>
        <fullName evidence="1">Lipid/polyisoprenoid-binding YceI-like domain-containing protein</fullName>
    </recommendedName>
</protein>
<evidence type="ECO:0000313" key="2">
    <source>
        <dbReference type="EMBL" id="AAP77599.1"/>
    </source>
</evidence>
<dbReference type="PANTHER" id="PTHR34406">
    <property type="entry name" value="PROTEIN YCEI"/>
    <property type="match status" value="1"/>
</dbReference>
<gene>
    <name evidence="2" type="ordered locus">HH_1002</name>
</gene>
<proteinExistence type="predicted"/>
<dbReference type="Pfam" id="PF04264">
    <property type="entry name" value="YceI"/>
    <property type="match status" value="1"/>
</dbReference>
<dbReference type="InterPro" id="IPR036761">
    <property type="entry name" value="TTHA0802/YceI-like_sf"/>
</dbReference>
<dbReference type="EMBL" id="AE017125">
    <property type="protein sequence ID" value="AAP77599.1"/>
    <property type="molecule type" value="Genomic_DNA"/>
</dbReference>
<reference evidence="2 3" key="1">
    <citation type="journal article" date="2003" name="Proc. Natl. Acad. Sci. U.S.A.">
        <title>The complete genome sequence of the carcinogenic bacterium Helicobacter hepaticus.</title>
        <authorList>
            <person name="Suerbaum S."/>
            <person name="Josenhans C."/>
            <person name="Sterzenbach T."/>
            <person name="Drescher B."/>
            <person name="Brandt P."/>
            <person name="Bell M."/>
            <person name="Droege M."/>
            <person name="Fartmann B."/>
            <person name="Fischer H.-P."/>
            <person name="Ge Z."/>
            <person name="Hoerster A."/>
            <person name="Holland R."/>
            <person name="Klein K."/>
            <person name="Koenig J."/>
            <person name="Macko L."/>
            <person name="Mendz G.L."/>
            <person name="Nyakatura G."/>
            <person name="Schauer D.B."/>
            <person name="Shen Z."/>
            <person name="Weber J."/>
            <person name="Frosch M."/>
            <person name="Fox J.G."/>
        </authorList>
    </citation>
    <scope>NUCLEOTIDE SEQUENCE [LARGE SCALE GENOMIC DNA]</scope>
    <source>
        <strain evidence="3">ATCC 51449 / 3B1</strain>
    </source>
</reference>
<name>Q7VHG5_HELHP</name>
<dbReference type="PANTHER" id="PTHR34406:SF1">
    <property type="entry name" value="PROTEIN YCEI"/>
    <property type="match status" value="1"/>
</dbReference>
<sequence>MCAISALFSTSLMAEPYIVDAGHSSVGFSVKHLSISNVKGSLDKFSGTLDIEGKTIKALEGEAQVLSINTNDKARDKHLNAPDFFDSKKFPKATLSLIKHNGKKLEANLTMRDITKKVVFDVVLNGPVKNPRSGKDIVALTLDGKINRKDFGIGVDTANAMVSDNVDVKIEIEASAK</sequence>
<dbReference type="HOGENOM" id="CLU_071003_3_0_7"/>
<dbReference type="KEGG" id="hhe:HH_1002"/>